<dbReference type="AlphaFoldDB" id="A0A8K0E5X4"/>
<dbReference type="Pfam" id="PF03732">
    <property type="entry name" value="Retrotrans_gag"/>
    <property type="match status" value="1"/>
</dbReference>
<dbReference type="OrthoDB" id="1302574at2759"/>
<reference evidence="2" key="1">
    <citation type="submission" date="2020-03" db="EMBL/GenBank/DDBJ databases">
        <title>A high-quality chromosome-level genome assembly of a woody plant with both climbing and erect habits, Rhamnella rubrinervis.</title>
        <authorList>
            <person name="Lu Z."/>
            <person name="Yang Y."/>
            <person name="Zhu X."/>
            <person name="Sun Y."/>
        </authorList>
    </citation>
    <scope>NUCLEOTIDE SEQUENCE</scope>
    <source>
        <strain evidence="2">BYM</strain>
        <tissue evidence="2">Leaf</tissue>
    </source>
</reference>
<organism evidence="2 3">
    <name type="scientific">Rhamnella rubrinervis</name>
    <dbReference type="NCBI Taxonomy" id="2594499"/>
    <lineage>
        <taxon>Eukaryota</taxon>
        <taxon>Viridiplantae</taxon>
        <taxon>Streptophyta</taxon>
        <taxon>Embryophyta</taxon>
        <taxon>Tracheophyta</taxon>
        <taxon>Spermatophyta</taxon>
        <taxon>Magnoliopsida</taxon>
        <taxon>eudicotyledons</taxon>
        <taxon>Gunneridae</taxon>
        <taxon>Pentapetalae</taxon>
        <taxon>rosids</taxon>
        <taxon>fabids</taxon>
        <taxon>Rosales</taxon>
        <taxon>Rhamnaceae</taxon>
        <taxon>rhamnoid group</taxon>
        <taxon>Rhamneae</taxon>
        <taxon>Rhamnella</taxon>
    </lineage>
</organism>
<gene>
    <name evidence="2" type="ORF">FNV43_RR19107</name>
</gene>
<dbReference type="InterPro" id="IPR005162">
    <property type="entry name" value="Retrotrans_gag_dom"/>
</dbReference>
<dbReference type="PANTHER" id="PTHR33223">
    <property type="entry name" value="CCHC-TYPE DOMAIN-CONTAINING PROTEIN"/>
    <property type="match status" value="1"/>
</dbReference>
<proteinExistence type="predicted"/>
<protein>
    <recommendedName>
        <fullName evidence="1">Retrotransposon gag domain-containing protein</fullName>
    </recommendedName>
</protein>
<comment type="caution">
    <text evidence="2">The sequence shown here is derived from an EMBL/GenBank/DDBJ whole genome shotgun (WGS) entry which is preliminary data.</text>
</comment>
<name>A0A8K0E5X4_9ROSA</name>
<dbReference type="PANTHER" id="PTHR33223:SF10">
    <property type="entry name" value="AMINOTRANSFERASE-LIKE PLANT MOBILE DOMAIN-CONTAINING PROTEIN"/>
    <property type="match status" value="1"/>
</dbReference>
<feature type="domain" description="Retrotransposon gag" evidence="1">
    <location>
        <begin position="206"/>
        <end position="291"/>
    </location>
</feature>
<sequence length="494" mass="56389">MHSYTVFAFKSPKSILIFPAIRVDLSVGSSLAVTTPVPQSFTFYLSFAETSLNPSNDVLSGDIITSISFSKKFNFELLLRNSLTPLYDQISHWAEPSRTKVEDWSGLSGPKERMDRFLNWLSEPSQLGRGSEWLLGSVGQDVLWSEYLNWLGSDVVRAEQRTAIVARNGRDGYRRFVEEQNRDDSALRTDKRPRGRVLEIEIHQGIEGPALLWFSRLPSRSIGSFSELARQFMTQFASSRQYRRDPDDLFRVQQLRGEPLREYIQRFNDMKVEIMDCPDVVACNAFKRGLLPGTKIYDYMVGKKPRNLLSKAELHLWKRPSSICNEQRKRDGLDLQKQYEPRQAYGLGRMKLLRSPTPVDKHMGESMMATTHELDPGGDNSQCTWRSCLRLRAQEDRKAYARQHIAEVHVTRQDDLDITFTAKDTEGVLYPHDDVLVVTLEVENYVMKRILVDNGSSTDIIFSSTLEAMRISPKVAEPSRATLVGYDGNESAKG</sequence>
<dbReference type="EMBL" id="VOIH02000008">
    <property type="protein sequence ID" value="KAF3440821.1"/>
    <property type="molecule type" value="Genomic_DNA"/>
</dbReference>
<accession>A0A8K0E5X4</accession>
<dbReference type="Proteomes" id="UP000796880">
    <property type="component" value="Unassembled WGS sequence"/>
</dbReference>
<evidence type="ECO:0000313" key="2">
    <source>
        <dbReference type="EMBL" id="KAF3440821.1"/>
    </source>
</evidence>
<keyword evidence="3" id="KW-1185">Reference proteome</keyword>
<evidence type="ECO:0000259" key="1">
    <source>
        <dbReference type="Pfam" id="PF03732"/>
    </source>
</evidence>
<evidence type="ECO:0000313" key="3">
    <source>
        <dbReference type="Proteomes" id="UP000796880"/>
    </source>
</evidence>